<reference evidence="9 10" key="1">
    <citation type="journal article" date="2016" name="Nat. Commun.">
        <title>Ectomycorrhizal ecology is imprinted in the genome of the dominant symbiotic fungus Cenococcum geophilum.</title>
        <authorList>
            <consortium name="DOE Joint Genome Institute"/>
            <person name="Peter M."/>
            <person name="Kohler A."/>
            <person name="Ohm R.A."/>
            <person name="Kuo A."/>
            <person name="Krutzmann J."/>
            <person name="Morin E."/>
            <person name="Arend M."/>
            <person name="Barry K.W."/>
            <person name="Binder M."/>
            <person name="Choi C."/>
            <person name="Clum A."/>
            <person name="Copeland A."/>
            <person name="Grisel N."/>
            <person name="Haridas S."/>
            <person name="Kipfer T."/>
            <person name="LaButti K."/>
            <person name="Lindquist E."/>
            <person name="Lipzen A."/>
            <person name="Maire R."/>
            <person name="Meier B."/>
            <person name="Mihaltcheva S."/>
            <person name="Molinier V."/>
            <person name="Murat C."/>
            <person name="Poggeler S."/>
            <person name="Quandt C.A."/>
            <person name="Sperisen C."/>
            <person name="Tritt A."/>
            <person name="Tisserant E."/>
            <person name="Crous P.W."/>
            <person name="Henrissat B."/>
            <person name="Nehls U."/>
            <person name="Egli S."/>
            <person name="Spatafora J.W."/>
            <person name="Grigoriev I.V."/>
            <person name="Martin F.M."/>
        </authorList>
    </citation>
    <scope>NUCLEOTIDE SEQUENCE [LARGE SCALE GENOMIC DNA]</scope>
    <source>
        <strain evidence="9 10">CBS 459.81</strain>
    </source>
</reference>
<keyword evidence="10" id="KW-1185">Reference proteome</keyword>
<evidence type="ECO:0000256" key="4">
    <source>
        <dbReference type="ARBA" id="ARBA00022833"/>
    </source>
</evidence>
<evidence type="ECO:0000256" key="7">
    <source>
        <dbReference type="ARBA" id="ARBA00023242"/>
    </source>
</evidence>
<evidence type="ECO:0000313" key="10">
    <source>
        <dbReference type="Proteomes" id="UP000250266"/>
    </source>
</evidence>
<organism evidence="9 10">
    <name type="scientific">Lepidopterella palustris CBS 459.81</name>
    <dbReference type="NCBI Taxonomy" id="1314670"/>
    <lineage>
        <taxon>Eukaryota</taxon>
        <taxon>Fungi</taxon>
        <taxon>Dikarya</taxon>
        <taxon>Ascomycota</taxon>
        <taxon>Pezizomycotina</taxon>
        <taxon>Dothideomycetes</taxon>
        <taxon>Pleosporomycetidae</taxon>
        <taxon>Mytilinidiales</taxon>
        <taxon>Argynnaceae</taxon>
        <taxon>Lepidopterella</taxon>
    </lineage>
</organism>
<dbReference type="PANTHER" id="PTHR46179">
    <property type="entry name" value="ZINC FINGER PROTEIN"/>
    <property type="match status" value="1"/>
</dbReference>
<keyword evidence="7" id="KW-0539">Nucleus</keyword>
<keyword evidence="3" id="KW-0863">Zinc-finger</keyword>
<dbReference type="GO" id="GO:0005634">
    <property type="term" value="C:nucleus"/>
    <property type="evidence" value="ECO:0007669"/>
    <property type="project" value="UniProtKB-SubCell"/>
</dbReference>
<dbReference type="Gene3D" id="3.30.160.60">
    <property type="entry name" value="Classic Zinc Finger"/>
    <property type="match status" value="1"/>
</dbReference>
<protein>
    <recommendedName>
        <fullName evidence="8">C2H2-type domain-containing protein</fullName>
    </recommendedName>
</protein>
<keyword evidence="4" id="KW-0862">Zinc</keyword>
<evidence type="ECO:0000259" key="8">
    <source>
        <dbReference type="PROSITE" id="PS00028"/>
    </source>
</evidence>
<dbReference type="AlphaFoldDB" id="A0A8E2E974"/>
<dbReference type="GO" id="GO:0006357">
    <property type="term" value="P:regulation of transcription by RNA polymerase II"/>
    <property type="evidence" value="ECO:0007669"/>
    <property type="project" value="TreeGrafter"/>
</dbReference>
<dbReference type="GO" id="GO:0008270">
    <property type="term" value="F:zinc ion binding"/>
    <property type="evidence" value="ECO:0007669"/>
    <property type="project" value="UniProtKB-KW"/>
</dbReference>
<proteinExistence type="predicted"/>
<dbReference type="EMBL" id="KV744995">
    <property type="protein sequence ID" value="OCK79632.1"/>
    <property type="molecule type" value="Genomic_DNA"/>
</dbReference>
<gene>
    <name evidence="9" type="ORF">K432DRAFT_443745</name>
</gene>
<name>A0A8E2E974_9PEZI</name>
<evidence type="ECO:0000256" key="6">
    <source>
        <dbReference type="ARBA" id="ARBA00023163"/>
    </source>
</evidence>
<dbReference type="InterPro" id="IPR013087">
    <property type="entry name" value="Znf_C2H2_type"/>
</dbReference>
<comment type="subcellular location">
    <subcellularLocation>
        <location evidence="1">Nucleus</location>
    </subcellularLocation>
</comment>
<feature type="domain" description="C2H2-type" evidence="8">
    <location>
        <begin position="365"/>
        <end position="388"/>
    </location>
</feature>
<dbReference type="PROSITE" id="PS00028">
    <property type="entry name" value="ZINC_FINGER_C2H2_1"/>
    <property type="match status" value="1"/>
</dbReference>
<dbReference type="OrthoDB" id="3939438at2759"/>
<dbReference type="InterPro" id="IPR051061">
    <property type="entry name" value="Zinc_finger_trans_reg"/>
</dbReference>
<keyword evidence="5" id="KW-0805">Transcription regulation</keyword>
<keyword evidence="6" id="KW-0804">Transcription</keyword>
<evidence type="ECO:0000256" key="2">
    <source>
        <dbReference type="ARBA" id="ARBA00022723"/>
    </source>
</evidence>
<evidence type="ECO:0000313" key="9">
    <source>
        <dbReference type="EMBL" id="OCK79632.1"/>
    </source>
</evidence>
<accession>A0A8E2E974</accession>
<evidence type="ECO:0000256" key="1">
    <source>
        <dbReference type="ARBA" id="ARBA00004123"/>
    </source>
</evidence>
<keyword evidence="2" id="KW-0479">Metal-binding</keyword>
<dbReference type="Proteomes" id="UP000250266">
    <property type="component" value="Unassembled WGS sequence"/>
</dbReference>
<dbReference type="SMART" id="SM00355">
    <property type="entry name" value="ZnF_C2H2"/>
    <property type="match status" value="5"/>
</dbReference>
<evidence type="ECO:0000256" key="5">
    <source>
        <dbReference type="ARBA" id="ARBA00023015"/>
    </source>
</evidence>
<evidence type="ECO:0000256" key="3">
    <source>
        <dbReference type="ARBA" id="ARBA00022771"/>
    </source>
</evidence>
<dbReference type="PANTHER" id="PTHR46179:SF13">
    <property type="entry name" value="C2H2-TYPE DOMAIN-CONTAINING PROTEIN"/>
    <property type="match status" value="1"/>
</dbReference>
<sequence length="507" mass="57930">MSDNIDYMQDFEGFWSQLMAEDPFQGDFLGDESAGFGITEVNPQKHYLGLLGNEAFCMIRPFEYPPSIEEQATASGSPANSWNYDVSLRNQDHDVNDLESSSFNFATDQIDSSARPGSGVRVSECSLPPVTGPCSQFSWYASPVPSESSDFKSELPSVPNTFSAKHRNMQSNAVSDFRFESGAIPIEPQSSISSKTRKPRDPNDLKCQYPGCRSTATFKRKYELNRHMQKHDKPLPCPVVHCERRDLRPYYRIDKLTDHLRIAHREDEDCLCPVTNCTAVPMTFDLFKLHARNHSYSCFQEYAGIGCPGRVSIDARQCAIENCQKWLPISEMQNHLRSHKGSERLRERTVIEQMGYDAATTKIVCPVPLCNHRFRDHAEFAEHVEAVHLTTDMAHLDKFRQHMRNWLSRSGRYSFTLGRAWQSWGGFLQYSLSKEFCPACGESCASEDGIFWRIDHHLVLLKDPNEVRPYRREILRVCPEFSTHPVFSDILPPTNLRENIRYACGSP</sequence>